<keyword evidence="2" id="KW-1185">Reference proteome</keyword>
<evidence type="ECO:0000313" key="2">
    <source>
        <dbReference type="Proteomes" id="UP000182703"/>
    </source>
</evidence>
<geneLocation type="plasmid" evidence="2">
    <name>ptad1</name>
</geneLocation>
<keyword evidence="1" id="KW-0614">Plasmid</keyword>
<dbReference type="AlphaFoldDB" id="A0AAC9JY27"/>
<organism evidence="1 2">
    <name type="scientific">Chelatococcus daeguensis</name>
    <dbReference type="NCBI Taxonomy" id="444444"/>
    <lineage>
        <taxon>Bacteria</taxon>
        <taxon>Pseudomonadati</taxon>
        <taxon>Pseudomonadota</taxon>
        <taxon>Alphaproteobacteria</taxon>
        <taxon>Hyphomicrobiales</taxon>
        <taxon>Chelatococcaceae</taxon>
        <taxon>Chelatococcus</taxon>
    </lineage>
</organism>
<evidence type="ECO:0000313" key="1">
    <source>
        <dbReference type="EMBL" id="APF39527.1"/>
    </source>
</evidence>
<name>A0AAC9JY27_9HYPH</name>
<accession>A0AAC9JY27</accession>
<dbReference type="SUPFAM" id="SSF53756">
    <property type="entry name" value="UDP-Glycosyltransferase/glycogen phosphorylase"/>
    <property type="match status" value="1"/>
</dbReference>
<sequence length="84" mass="9201">MPGRLPSVTTYAVTEATGALVPMASDEGMAVASAAILSDETLRERLAANAARDAIHRFSLTRQIAETVDWYCEIRERFSQLQDS</sequence>
<dbReference type="Gene3D" id="3.40.50.2000">
    <property type="entry name" value="Glycogen Phosphorylase B"/>
    <property type="match status" value="2"/>
</dbReference>
<dbReference type="Proteomes" id="UP000182703">
    <property type="component" value="Plasmid pTAD1"/>
</dbReference>
<dbReference type="EMBL" id="CP018096">
    <property type="protein sequence ID" value="APF39527.1"/>
    <property type="molecule type" value="Genomic_DNA"/>
</dbReference>
<protein>
    <submittedName>
        <fullName evidence="1">Uncharacterized protein</fullName>
    </submittedName>
</protein>
<proteinExistence type="predicted"/>
<dbReference type="KEGG" id="cdq:BOQ54_18770"/>
<reference evidence="1 2" key="1">
    <citation type="submission" date="2016-11" db="EMBL/GenBank/DDBJ databases">
        <title>Complete genome sequence of the aerobically denitrifying bacterium Chelatococcus daeguensis TAD1.</title>
        <authorList>
            <person name="Yang Y."/>
            <person name="Huang S."/>
            <person name="Lin E."/>
        </authorList>
    </citation>
    <scope>NUCLEOTIDE SEQUENCE [LARGE SCALE GENOMIC DNA]</scope>
    <source>
        <strain evidence="1 2">TAD1</strain>
        <plasmid evidence="2">ptad1</plasmid>
    </source>
</reference>
<gene>
    <name evidence="1" type="ORF">BOQ54_18770</name>
</gene>